<comment type="caution">
    <text evidence="2">The sequence shown here is derived from an EMBL/GenBank/DDBJ whole genome shotgun (WGS) entry which is preliminary data.</text>
</comment>
<proteinExistence type="predicted"/>
<accession>A0A4U6WYI6</accession>
<keyword evidence="1" id="KW-1133">Transmembrane helix</keyword>
<feature type="non-terminal residue" evidence="2">
    <location>
        <position position="1"/>
    </location>
</feature>
<sequence length="60" mass="6630">IDRKKGVFTKCSELEERLPAARLRVLLLALVLVFIPCAGASSRLLSFVLPFDCAFFHPGP</sequence>
<evidence type="ECO:0000313" key="2">
    <source>
        <dbReference type="EMBL" id="TKW48210.1"/>
    </source>
</evidence>
<evidence type="ECO:0000313" key="3">
    <source>
        <dbReference type="Proteomes" id="UP000310108"/>
    </source>
</evidence>
<reference evidence="2 3" key="1">
    <citation type="journal article" date="2019" name="PLoS ONE">
        <title>Comparative genome analysis indicates high evolutionary potential of pathogenicity genes in Colletotrichum tanaceti.</title>
        <authorList>
            <person name="Lelwala R.V."/>
            <person name="Korhonen P.K."/>
            <person name="Young N.D."/>
            <person name="Scott J.B."/>
            <person name="Ades P.A."/>
            <person name="Gasser R.B."/>
            <person name="Taylor P.W.J."/>
        </authorList>
    </citation>
    <scope>NUCLEOTIDE SEQUENCE [LARGE SCALE GENOMIC DNA]</scope>
    <source>
        <strain evidence="2">BRIP57314</strain>
    </source>
</reference>
<evidence type="ECO:0000256" key="1">
    <source>
        <dbReference type="SAM" id="Phobius"/>
    </source>
</evidence>
<keyword evidence="1" id="KW-0812">Transmembrane</keyword>
<keyword evidence="3" id="KW-1185">Reference proteome</keyword>
<protein>
    <submittedName>
        <fullName evidence="2">Uncharacterized protein</fullName>
    </submittedName>
</protein>
<gene>
    <name evidence="2" type="ORF">CTA1_5796</name>
</gene>
<dbReference type="AlphaFoldDB" id="A0A4U6WYI6"/>
<organism evidence="2 3">
    <name type="scientific">Colletotrichum tanaceti</name>
    <dbReference type="NCBI Taxonomy" id="1306861"/>
    <lineage>
        <taxon>Eukaryota</taxon>
        <taxon>Fungi</taxon>
        <taxon>Dikarya</taxon>
        <taxon>Ascomycota</taxon>
        <taxon>Pezizomycotina</taxon>
        <taxon>Sordariomycetes</taxon>
        <taxon>Hypocreomycetidae</taxon>
        <taxon>Glomerellales</taxon>
        <taxon>Glomerellaceae</taxon>
        <taxon>Colletotrichum</taxon>
        <taxon>Colletotrichum destructivum species complex</taxon>
    </lineage>
</organism>
<dbReference type="Proteomes" id="UP000310108">
    <property type="component" value="Unassembled WGS sequence"/>
</dbReference>
<keyword evidence="1" id="KW-0472">Membrane</keyword>
<dbReference type="EMBL" id="PJEX01001432">
    <property type="protein sequence ID" value="TKW48210.1"/>
    <property type="molecule type" value="Genomic_DNA"/>
</dbReference>
<name>A0A4U6WYI6_9PEZI</name>
<feature type="transmembrane region" description="Helical" evidence="1">
    <location>
        <begin position="21"/>
        <end position="41"/>
    </location>
</feature>